<keyword evidence="5" id="KW-1185">Reference proteome</keyword>
<keyword evidence="3" id="KW-0378">Hydrolase</keyword>
<dbReference type="SUPFAM" id="SSF48208">
    <property type="entry name" value="Six-hairpin glycosidases"/>
    <property type="match status" value="1"/>
</dbReference>
<dbReference type="OrthoDB" id="9781878at2"/>
<dbReference type="GO" id="GO:0004573">
    <property type="term" value="F:Glc3Man9GlcNAc2 oligosaccharide glucosidase activity"/>
    <property type="evidence" value="ECO:0007669"/>
    <property type="project" value="InterPro"/>
</dbReference>
<name>A0A1M5YU06_9FLAO</name>
<gene>
    <name evidence="2" type="ORF">DSM01_1611</name>
    <name evidence="3" type="ORF">SAMN04487999_2336</name>
</gene>
<dbReference type="InterPro" id="IPR008928">
    <property type="entry name" value="6-hairpin_glycosidase_sf"/>
</dbReference>
<reference evidence="3" key="2">
    <citation type="submission" date="2016-11" db="EMBL/GenBank/DDBJ databases">
        <authorList>
            <person name="Jaros S."/>
            <person name="Januszkiewicz K."/>
            <person name="Wedrychowicz H."/>
        </authorList>
    </citation>
    <scope>NUCLEOTIDE SEQUENCE [LARGE SCALE GENOMIC DNA]</scope>
    <source>
        <strain evidence="3">DSM 19859</strain>
    </source>
</reference>
<dbReference type="EMBL" id="FQXT01000004">
    <property type="protein sequence ID" value="SHI15389.1"/>
    <property type="molecule type" value="Genomic_DNA"/>
</dbReference>
<reference evidence="2 5" key="3">
    <citation type="submission" date="2018-07" db="EMBL/GenBank/DDBJ databases">
        <title>Leeuwenhoekiella genomics.</title>
        <authorList>
            <person name="Tahon G."/>
            <person name="Willems A."/>
        </authorList>
    </citation>
    <scope>NUCLEOTIDE SEQUENCE [LARGE SCALE GENOMIC DNA]</scope>
    <source>
        <strain evidence="2 5">LMG 24856</strain>
    </source>
</reference>
<dbReference type="PANTHER" id="PTHR10412:SF10">
    <property type="entry name" value="GLYCOSYL HYDROLASE FAMILY 63 C-TERMINAL DOMAIN-CONTAINING PROTEIN"/>
    <property type="match status" value="1"/>
</dbReference>
<evidence type="ECO:0000313" key="5">
    <source>
        <dbReference type="Proteomes" id="UP000290037"/>
    </source>
</evidence>
<dbReference type="Pfam" id="PF22422">
    <property type="entry name" value="MGH1-like_GH"/>
    <property type="match status" value="1"/>
</dbReference>
<dbReference type="AlphaFoldDB" id="A0A1M5YU06"/>
<dbReference type="RefSeq" id="WP_072983243.1">
    <property type="nucleotide sequence ID" value="NZ_FQXT01000004.1"/>
</dbReference>
<evidence type="ECO:0000259" key="1">
    <source>
        <dbReference type="Pfam" id="PF22422"/>
    </source>
</evidence>
<dbReference type="InterPro" id="IPR012341">
    <property type="entry name" value="6hp_glycosidase-like_sf"/>
</dbReference>
<proteinExistence type="predicted"/>
<reference evidence="4" key="1">
    <citation type="submission" date="2016-11" db="EMBL/GenBank/DDBJ databases">
        <authorList>
            <person name="Varghese N."/>
            <person name="Submissions S."/>
        </authorList>
    </citation>
    <scope>NUCLEOTIDE SEQUENCE [LARGE SCALE GENOMIC DNA]</scope>
    <source>
        <strain evidence="4">DSM 19859</strain>
    </source>
</reference>
<organism evidence="3 4">
    <name type="scientific">Leeuwenhoekiella palythoae</name>
    <dbReference type="NCBI Taxonomy" id="573501"/>
    <lineage>
        <taxon>Bacteria</taxon>
        <taxon>Pseudomonadati</taxon>
        <taxon>Bacteroidota</taxon>
        <taxon>Flavobacteriia</taxon>
        <taxon>Flavobacteriales</taxon>
        <taxon>Flavobacteriaceae</taxon>
        <taxon>Leeuwenhoekiella</taxon>
    </lineage>
</organism>
<dbReference type="PANTHER" id="PTHR10412">
    <property type="entry name" value="MANNOSYL-OLIGOSACCHARIDE GLUCOSIDASE"/>
    <property type="match status" value="1"/>
</dbReference>
<protein>
    <submittedName>
        <fullName evidence="2 3">Glycosyl hydrolase family 63</fullName>
    </submittedName>
</protein>
<dbReference type="STRING" id="573501.SAMN04487999_2336"/>
<dbReference type="InterPro" id="IPR054491">
    <property type="entry name" value="MGH1-like_GH"/>
</dbReference>
<dbReference type="Proteomes" id="UP000290037">
    <property type="component" value="Unassembled WGS sequence"/>
</dbReference>
<feature type="domain" description="Mannosylglycerate hydrolase MGH1-like glycoside hydrolase" evidence="1">
    <location>
        <begin position="423"/>
        <end position="525"/>
    </location>
</feature>
<dbReference type="EMBL" id="QOVN01000003">
    <property type="protein sequence ID" value="RXG29510.1"/>
    <property type="molecule type" value="Genomic_DNA"/>
</dbReference>
<sequence>MGKKNTVEQKRLDAHYAGQEDWLHWGPYLSERQWGTVREDYSPQGDAWGYFPHDHARSRVYRWGEDGLAGFTDRYCNVCFGLALWNGNDSILKERLFGLTGPEGNHGEDVKELYYYLENTPTHSYMKHLYKYPQAKFPYGDLVRENQKRNRKEAEFELIDTGVFKNDAYFDVVTEYAKAGPDDICIKISVTNRNTKKAELHVLPQLWIRNFWSFRDMPFKPSITKNEGDKHSVHVKHPYTGDYNFYFEKPDQLLFTENETNDERLYLQPNDHPYKKDFFHTAVINKNFRLAKKKEEGTKFAPYYKRKLKGGETVVFKVRLTTETLTEAFSSDFDALFTQRYEECVDFYEGVNQIENTEAKGIQRQAFAGLLWSKQYYNYEVEQWIKGDPKVSTPPESRKSGRNSNWKTLRNHDIHLMPDKWEYPWYAAWDSAFHCITMAYVDPEFAKKQLLLFTKEWYMAPNGQIPAYEWNFSDVNPPTQAFAALQIFKIERDTVGKQDIDFLKRIFNKLSLNFTWWVNQEDRRQNNVFQGGFLGLDNIGVFDRSSGIPGNAHLEQVDGTSWMALYCLNMLEISIKIAFEDPSYEEMATKFFGHFIFIAEALNKLNEDFEGTWDEEEGFFYDKLVFEDGTFQPIKVRSIVGIMSLIAVLHISKETLDRLPNFKYSVNWFRKYRQANLKYQVIQEFSEDSDLLLALVPKERVEIMLKAVFDQNEFLSDHGLRSLSKIHEEIYKIDINGTNYEIKYEPAESESSMFGGNSNWRGPVWMPFNYLFVTAIKEFRDYYGKDLEVEYPTGSGKILGLNEIRNDLMKRLLSLFQTDEEGSRPVNAQHDQLYKDVNFKDLVMFYEYFHGDTGRGIGASHQTGWTALIANMINEIY</sequence>
<accession>A0A1M5YU06</accession>
<dbReference type="InterPro" id="IPR004888">
    <property type="entry name" value="Glycoside_hydrolase_63"/>
</dbReference>
<dbReference type="Gene3D" id="1.50.10.10">
    <property type="match status" value="1"/>
</dbReference>
<evidence type="ECO:0000313" key="2">
    <source>
        <dbReference type="EMBL" id="RXG29510.1"/>
    </source>
</evidence>
<dbReference type="Proteomes" id="UP000184240">
    <property type="component" value="Unassembled WGS sequence"/>
</dbReference>
<dbReference type="GO" id="GO:0009311">
    <property type="term" value="P:oligosaccharide metabolic process"/>
    <property type="evidence" value="ECO:0007669"/>
    <property type="project" value="InterPro"/>
</dbReference>
<evidence type="ECO:0000313" key="4">
    <source>
        <dbReference type="Proteomes" id="UP000184240"/>
    </source>
</evidence>
<evidence type="ECO:0000313" key="3">
    <source>
        <dbReference type="EMBL" id="SHI15389.1"/>
    </source>
</evidence>